<dbReference type="EMBL" id="CP002345">
    <property type="protein sequence ID" value="ADQ80731.1"/>
    <property type="molecule type" value="Genomic_DNA"/>
</dbReference>
<gene>
    <name evidence="1" type="ordered locus">Palpr_2599</name>
</gene>
<name>E4T7N7_PALPW</name>
<protein>
    <submittedName>
        <fullName evidence="1">Uncharacterized protein</fullName>
    </submittedName>
</protein>
<organism evidence="1 2">
    <name type="scientific">Paludibacter propionicigenes (strain DSM 17365 / JCM 13257 / WB4)</name>
    <dbReference type="NCBI Taxonomy" id="694427"/>
    <lineage>
        <taxon>Bacteria</taxon>
        <taxon>Pseudomonadati</taxon>
        <taxon>Bacteroidota</taxon>
        <taxon>Bacteroidia</taxon>
        <taxon>Bacteroidales</taxon>
        <taxon>Paludibacteraceae</taxon>
        <taxon>Paludibacter</taxon>
    </lineage>
</organism>
<dbReference type="Proteomes" id="UP000008718">
    <property type="component" value="Chromosome"/>
</dbReference>
<dbReference type="HOGENOM" id="CLU_2992485_0_0_10"/>
<sequence>MQVFPIGMVTFANIIQKKISKCQSLKKISTMEYQGFMVGSDTRCFMPETAQHARIPD</sequence>
<evidence type="ECO:0000313" key="1">
    <source>
        <dbReference type="EMBL" id="ADQ80731.1"/>
    </source>
</evidence>
<accession>E4T7N7</accession>
<keyword evidence="2" id="KW-1185">Reference proteome</keyword>
<dbReference type="KEGG" id="ppn:Palpr_2599"/>
<reference evidence="1 2" key="2">
    <citation type="journal article" date="2011" name="Stand. Genomic Sci.">
        <title>Complete genome sequence of Paludibacter propionicigenes type strain (WB4).</title>
        <authorList>
            <person name="Gronow S."/>
            <person name="Munk C."/>
            <person name="Lapidus A."/>
            <person name="Nolan M."/>
            <person name="Lucas S."/>
            <person name="Hammon N."/>
            <person name="Deshpande S."/>
            <person name="Cheng J.F."/>
            <person name="Tapia R."/>
            <person name="Han C."/>
            <person name="Goodwin L."/>
            <person name="Pitluck S."/>
            <person name="Liolios K."/>
            <person name="Ivanova N."/>
            <person name="Mavromatis K."/>
            <person name="Mikhailova N."/>
            <person name="Pati A."/>
            <person name="Chen A."/>
            <person name="Palaniappan K."/>
            <person name="Land M."/>
            <person name="Hauser L."/>
            <person name="Chang Y.J."/>
            <person name="Jeffries C.D."/>
            <person name="Brambilla E."/>
            <person name="Rohde M."/>
            <person name="Goker M."/>
            <person name="Detter J.C."/>
            <person name="Woyke T."/>
            <person name="Bristow J."/>
            <person name="Eisen J.A."/>
            <person name="Markowitz V."/>
            <person name="Hugenholtz P."/>
            <person name="Kyrpides N.C."/>
            <person name="Klenk H.P."/>
        </authorList>
    </citation>
    <scope>NUCLEOTIDE SEQUENCE [LARGE SCALE GENOMIC DNA]</scope>
    <source>
        <strain evidence="2">DSM 17365 / JCM 13257 / WB4</strain>
    </source>
</reference>
<dbReference type="AlphaFoldDB" id="E4T7N7"/>
<reference key="1">
    <citation type="submission" date="2010-11" db="EMBL/GenBank/DDBJ databases">
        <title>The complete genome of Paludibacter propionicigenes DSM 17365.</title>
        <authorList>
            <consortium name="US DOE Joint Genome Institute (JGI-PGF)"/>
            <person name="Lucas S."/>
            <person name="Copeland A."/>
            <person name="Lapidus A."/>
            <person name="Bruce D."/>
            <person name="Goodwin L."/>
            <person name="Pitluck S."/>
            <person name="Kyrpides N."/>
            <person name="Mavromatis K."/>
            <person name="Ivanova N."/>
            <person name="Munk A.C."/>
            <person name="Brettin T."/>
            <person name="Detter J.C."/>
            <person name="Han C."/>
            <person name="Tapia R."/>
            <person name="Land M."/>
            <person name="Hauser L."/>
            <person name="Markowitz V."/>
            <person name="Cheng J.-F."/>
            <person name="Hugenholtz P."/>
            <person name="Woyke T."/>
            <person name="Wu D."/>
            <person name="Gronow S."/>
            <person name="Wellnitz S."/>
            <person name="Brambilla E."/>
            <person name="Klenk H.-P."/>
            <person name="Eisen J.A."/>
        </authorList>
    </citation>
    <scope>NUCLEOTIDE SEQUENCE</scope>
    <source>
        <strain>WB4</strain>
    </source>
</reference>
<proteinExistence type="predicted"/>
<evidence type="ECO:0000313" key="2">
    <source>
        <dbReference type="Proteomes" id="UP000008718"/>
    </source>
</evidence>